<gene>
    <name evidence="1" type="ORF">ROLI_013630</name>
</gene>
<keyword evidence="2" id="KW-1185">Reference proteome</keyword>
<organism evidence="1 2">
    <name type="scientific">Roseobacter fucihabitans</name>
    <dbReference type="NCBI Taxonomy" id="1537242"/>
    <lineage>
        <taxon>Bacteria</taxon>
        <taxon>Pseudomonadati</taxon>
        <taxon>Pseudomonadota</taxon>
        <taxon>Alphaproteobacteria</taxon>
        <taxon>Rhodobacterales</taxon>
        <taxon>Roseobacteraceae</taxon>
        <taxon>Roseobacter</taxon>
    </lineage>
</organism>
<sequence length="33" mass="3892">MWRSESTGETVWEAVGVESWHLVDRVDNESTWL</sequence>
<accession>A0ABZ2BRG3</accession>
<dbReference type="Proteomes" id="UP001318682">
    <property type="component" value="Chromosome"/>
</dbReference>
<evidence type="ECO:0000313" key="2">
    <source>
        <dbReference type="Proteomes" id="UP001318682"/>
    </source>
</evidence>
<proteinExistence type="predicted"/>
<dbReference type="EMBL" id="CP143423">
    <property type="protein sequence ID" value="WVX48283.1"/>
    <property type="molecule type" value="Genomic_DNA"/>
</dbReference>
<name>A0ABZ2BRG3_9RHOB</name>
<protein>
    <submittedName>
        <fullName evidence="1">Uncharacterized protein</fullName>
    </submittedName>
</protein>
<evidence type="ECO:0000313" key="1">
    <source>
        <dbReference type="EMBL" id="WVX48283.1"/>
    </source>
</evidence>
<reference evidence="2" key="1">
    <citation type="submission" date="2024-01" db="EMBL/GenBank/DDBJ databases">
        <title>Roseobacter fucihabitans sp. nov., isolated from the brown alga Fucus spiralis.</title>
        <authorList>
            <person name="Hahnke S."/>
            <person name="Berger M."/>
            <person name="Schlingloff A."/>
            <person name="Athale I."/>
            <person name="Neumann-Schaal M."/>
            <person name="Adenaya A."/>
            <person name="Poehlein A."/>
            <person name="Daniel R."/>
            <person name="Pertersen J."/>
            <person name="Brinkhoff T."/>
        </authorList>
    </citation>
    <scope>NUCLEOTIDE SEQUENCE [LARGE SCALE GENOMIC DNA]</scope>
    <source>
        <strain evidence="2">B14</strain>
    </source>
</reference>